<dbReference type="SUPFAM" id="SSF55060">
    <property type="entry name" value="GHMP Kinase, C-terminal domain"/>
    <property type="match status" value="1"/>
</dbReference>
<sequence length="325" mass="35261">MTSTRAFTPASIGNVSLGFDVLGAALAPIDQTQLGDWVEVFDAAQFSLTQDGRFAHKLPADPQGNIVTACYAHFQNAMQKAGLTPLKVRLHLHKNLPIGSGLGSSASSIVAAFYALNAHAEKTLGRAPFDKNELLYMMGELEGQISGSVHYDNVAPGYYGGMTLMTGEHSPIAIQLPVFDNWYWVSSYSGLSVSTAKARALLPTHYSLADALNFGRQLAVFVDSLHSNNQSLAAKMMKDVIAEQHRKVMLPEFDKARAFSEQNNALSFGISGSGPTIFVVTDSLQSAQVIEQWLNQHYIQNNDGFSHICKIDTVGTRIILPIGNE</sequence>
<dbReference type="Proteomes" id="UP000053586">
    <property type="component" value="Unassembled WGS sequence"/>
</dbReference>
<organism evidence="15 16">
    <name type="scientific">Glaciecola punicea ACAM 611</name>
    <dbReference type="NCBI Taxonomy" id="1121923"/>
    <lineage>
        <taxon>Bacteria</taxon>
        <taxon>Pseudomonadati</taxon>
        <taxon>Pseudomonadota</taxon>
        <taxon>Gammaproteobacteria</taxon>
        <taxon>Alteromonadales</taxon>
        <taxon>Alteromonadaceae</taxon>
        <taxon>Glaciecola</taxon>
    </lineage>
</organism>
<evidence type="ECO:0000256" key="11">
    <source>
        <dbReference type="ARBA" id="ARBA00049375"/>
    </source>
</evidence>
<dbReference type="InterPro" id="IPR000870">
    <property type="entry name" value="Homoserine_kinase"/>
</dbReference>
<dbReference type="eggNOG" id="COG0083">
    <property type="taxonomic scope" value="Bacteria"/>
</dbReference>
<keyword evidence="10 12" id="KW-0067">ATP-binding</keyword>
<dbReference type="RefSeq" id="WP_006006398.1">
    <property type="nucleotide sequence ID" value="NZ_BAET01000028.1"/>
</dbReference>
<dbReference type="PANTHER" id="PTHR20861">
    <property type="entry name" value="HOMOSERINE/4-DIPHOSPHOCYTIDYL-2-C-METHYL-D-ERYTHRITOL KINASE"/>
    <property type="match status" value="1"/>
</dbReference>
<dbReference type="Pfam" id="PF08544">
    <property type="entry name" value="GHMP_kinases_C"/>
    <property type="match status" value="1"/>
</dbReference>
<feature type="binding site" evidence="12">
    <location>
        <begin position="97"/>
        <end position="107"/>
    </location>
    <ligand>
        <name>ATP</name>
        <dbReference type="ChEBI" id="CHEBI:30616"/>
    </ligand>
</feature>
<keyword evidence="8 12" id="KW-0547">Nucleotide-binding</keyword>
<dbReference type="GO" id="GO:0004413">
    <property type="term" value="F:homoserine kinase activity"/>
    <property type="evidence" value="ECO:0007669"/>
    <property type="project" value="UniProtKB-UniRule"/>
</dbReference>
<protein>
    <recommendedName>
        <fullName evidence="4 12">Homoserine kinase</fullName>
        <shortName evidence="12">HK</shortName>
        <shortName evidence="12">HSK</shortName>
        <ecNumber evidence="3 12">2.7.1.39</ecNumber>
    </recommendedName>
</protein>
<comment type="subcellular location">
    <subcellularLocation>
        <location evidence="12">Cytoplasm</location>
    </subcellularLocation>
</comment>
<dbReference type="PANTHER" id="PTHR20861:SF1">
    <property type="entry name" value="HOMOSERINE KINASE"/>
    <property type="match status" value="1"/>
</dbReference>
<keyword evidence="16" id="KW-1185">Reference proteome</keyword>
<dbReference type="STRING" id="56804.BAE46_05005"/>
<name>H5TDG8_9ALTE</name>
<dbReference type="InterPro" id="IPR006204">
    <property type="entry name" value="GHMP_kinase_N_dom"/>
</dbReference>
<evidence type="ECO:0000259" key="13">
    <source>
        <dbReference type="Pfam" id="PF00288"/>
    </source>
</evidence>
<reference evidence="15 16" key="2">
    <citation type="journal article" date="2017" name="Antonie Van Leeuwenhoek">
        <title>Rhizobium rhizosphaerae sp. nov., a novel species isolated from rice rhizosphere.</title>
        <authorList>
            <person name="Zhao J.J."/>
            <person name="Zhang J."/>
            <person name="Zhang R.J."/>
            <person name="Zhang C.W."/>
            <person name="Yin H.Q."/>
            <person name="Zhang X.X."/>
        </authorList>
    </citation>
    <scope>NUCLEOTIDE SEQUENCE [LARGE SCALE GENOMIC DNA]</scope>
    <source>
        <strain evidence="15 16">ACAM 611</strain>
    </source>
</reference>
<dbReference type="GO" id="GO:0005524">
    <property type="term" value="F:ATP binding"/>
    <property type="evidence" value="ECO:0007669"/>
    <property type="project" value="UniProtKB-UniRule"/>
</dbReference>
<comment type="similarity">
    <text evidence="2 12">Belongs to the GHMP kinase family. Homoserine kinase subfamily.</text>
</comment>
<feature type="domain" description="GHMP kinase N-terminal" evidence="13">
    <location>
        <begin position="65"/>
        <end position="161"/>
    </location>
</feature>
<dbReference type="PIRSF" id="PIRSF000676">
    <property type="entry name" value="Homoser_kin"/>
    <property type="match status" value="1"/>
</dbReference>
<keyword evidence="6 12" id="KW-0808">Transferase</keyword>
<keyword evidence="7 12" id="KW-0791">Threonine biosynthesis</keyword>
<dbReference type="AlphaFoldDB" id="H5TDG8"/>
<evidence type="ECO:0000256" key="1">
    <source>
        <dbReference type="ARBA" id="ARBA00005015"/>
    </source>
</evidence>
<dbReference type="InterPro" id="IPR020568">
    <property type="entry name" value="Ribosomal_Su5_D2-typ_SF"/>
</dbReference>
<evidence type="ECO:0000256" key="12">
    <source>
        <dbReference type="HAMAP-Rule" id="MF_00384"/>
    </source>
</evidence>
<dbReference type="Pfam" id="PF00288">
    <property type="entry name" value="GHMP_kinases_N"/>
    <property type="match status" value="1"/>
</dbReference>
<reference evidence="15 16" key="1">
    <citation type="journal article" date="2012" name="J. Bacteriol.">
        <title>Genome sequence of proteorhodopsin-containing sea ice bacterium Glaciecola punicea ACAM 611T.</title>
        <authorList>
            <person name="Qin Q.-L."/>
            <person name="Xie B.-B."/>
            <person name="Shu Y.-L."/>
            <person name="Rong J.-C."/>
            <person name="Zhao D.-L."/>
            <person name="Zhang X.-Y."/>
            <person name="Chen X.-L."/>
            <person name="Zhou B.-C."/>
            <person name="Zhanga Y.-Z."/>
        </authorList>
    </citation>
    <scope>NUCLEOTIDE SEQUENCE [LARGE SCALE GENOMIC DNA]</scope>
    <source>
        <strain evidence="15 16">ACAM 611</strain>
    </source>
</reference>
<evidence type="ECO:0000256" key="9">
    <source>
        <dbReference type="ARBA" id="ARBA00022777"/>
    </source>
</evidence>
<dbReference type="HAMAP" id="MF_00384">
    <property type="entry name" value="Homoser_kinase"/>
    <property type="match status" value="1"/>
</dbReference>
<gene>
    <name evidence="12 15" type="primary">thrB</name>
    <name evidence="15" type="ORF">GPUN_2230</name>
</gene>
<dbReference type="OrthoDB" id="9769912at2"/>
<evidence type="ECO:0000256" key="4">
    <source>
        <dbReference type="ARBA" id="ARBA00017858"/>
    </source>
</evidence>
<dbReference type="InterPro" id="IPR013750">
    <property type="entry name" value="GHMP_kinase_C_dom"/>
</dbReference>
<feature type="domain" description="GHMP kinase C-terminal" evidence="14">
    <location>
        <begin position="224"/>
        <end position="299"/>
    </location>
</feature>
<dbReference type="InterPro" id="IPR014721">
    <property type="entry name" value="Ribsml_uS5_D2-typ_fold_subgr"/>
</dbReference>
<dbReference type="PROSITE" id="PS00627">
    <property type="entry name" value="GHMP_KINASES_ATP"/>
    <property type="match status" value="1"/>
</dbReference>
<dbReference type="EMBL" id="BAET01000028">
    <property type="protein sequence ID" value="GAB56345.1"/>
    <property type="molecule type" value="Genomic_DNA"/>
</dbReference>
<evidence type="ECO:0000256" key="3">
    <source>
        <dbReference type="ARBA" id="ARBA00012078"/>
    </source>
</evidence>
<dbReference type="GO" id="GO:0005737">
    <property type="term" value="C:cytoplasm"/>
    <property type="evidence" value="ECO:0007669"/>
    <property type="project" value="UniProtKB-SubCell"/>
</dbReference>
<comment type="pathway">
    <text evidence="1 12">Amino-acid biosynthesis; L-threonine biosynthesis; L-threonine from L-aspartate: step 4/5.</text>
</comment>
<evidence type="ECO:0000256" key="2">
    <source>
        <dbReference type="ARBA" id="ARBA00007370"/>
    </source>
</evidence>
<dbReference type="NCBIfam" id="TIGR00191">
    <property type="entry name" value="thrB"/>
    <property type="match status" value="1"/>
</dbReference>
<evidence type="ECO:0000256" key="6">
    <source>
        <dbReference type="ARBA" id="ARBA00022679"/>
    </source>
</evidence>
<dbReference type="InterPro" id="IPR036554">
    <property type="entry name" value="GHMP_kinase_C_sf"/>
</dbReference>
<comment type="caution">
    <text evidence="15">The sequence shown here is derived from an EMBL/GenBank/DDBJ whole genome shotgun (WGS) entry which is preliminary data.</text>
</comment>
<evidence type="ECO:0000256" key="10">
    <source>
        <dbReference type="ARBA" id="ARBA00022840"/>
    </source>
</evidence>
<dbReference type="GO" id="GO:0009088">
    <property type="term" value="P:threonine biosynthetic process"/>
    <property type="evidence" value="ECO:0007669"/>
    <property type="project" value="UniProtKB-UniRule"/>
</dbReference>
<accession>H5TDG8</accession>
<proteinExistence type="inferred from homology"/>
<dbReference type="SUPFAM" id="SSF54211">
    <property type="entry name" value="Ribosomal protein S5 domain 2-like"/>
    <property type="match status" value="1"/>
</dbReference>
<dbReference type="Gene3D" id="3.30.230.10">
    <property type="match status" value="1"/>
</dbReference>
<dbReference type="EC" id="2.7.1.39" evidence="3 12"/>
<dbReference type="InterPro" id="IPR006203">
    <property type="entry name" value="GHMP_knse_ATP-bd_CS"/>
</dbReference>
<comment type="function">
    <text evidence="12">Catalyzes the ATP-dependent phosphorylation of L-homoserine to L-homoserine phosphate.</text>
</comment>
<keyword evidence="12" id="KW-0963">Cytoplasm</keyword>
<dbReference type="UniPathway" id="UPA00050">
    <property type="reaction ID" value="UER00064"/>
</dbReference>
<comment type="catalytic activity">
    <reaction evidence="11 12">
        <text>L-homoserine + ATP = O-phospho-L-homoserine + ADP + H(+)</text>
        <dbReference type="Rhea" id="RHEA:13985"/>
        <dbReference type="ChEBI" id="CHEBI:15378"/>
        <dbReference type="ChEBI" id="CHEBI:30616"/>
        <dbReference type="ChEBI" id="CHEBI:57476"/>
        <dbReference type="ChEBI" id="CHEBI:57590"/>
        <dbReference type="ChEBI" id="CHEBI:456216"/>
        <dbReference type="EC" id="2.7.1.39"/>
    </reaction>
</comment>
<dbReference type="Gene3D" id="3.30.70.890">
    <property type="entry name" value="GHMP kinase, C-terminal domain"/>
    <property type="match status" value="1"/>
</dbReference>
<evidence type="ECO:0000313" key="16">
    <source>
        <dbReference type="Proteomes" id="UP000053586"/>
    </source>
</evidence>
<evidence type="ECO:0000259" key="14">
    <source>
        <dbReference type="Pfam" id="PF08544"/>
    </source>
</evidence>
<dbReference type="PRINTS" id="PR00958">
    <property type="entry name" value="HOMSERKINASE"/>
</dbReference>
<dbReference type="NCBIfam" id="NF002288">
    <property type="entry name" value="PRK01212.1-4"/>
    <property type="match status" value="1"/>
</dbReference>
<evidence type="ECO:0000313" key="15">
    <source>
        <dbReference type="EMBL" id="GAB56345.1"/>
    </source>
</evidence>
<evidence type="ECO:0000256" key="8">
    <source>
        <dbReference type="ARBA" id="ARBA00022741"/>
    </source>
</evidence>
<keyword evidence="5 12" id="KW-0028">Amino-acid biosynthesis</keyword>
<keyword evidence="9 12" id="KW-0418">Kinase</keyword>
<evidence type="ECO:0000256" key="7">
    <source>
        <dbReference type="ARBA" id="ARBA00022697"/>
    </source>
</evidence>
<evidence type="ECO:0000256" key="5">
    <source>
        <dbReference type="ARBA" id="ARBA00022605"/>
    </source>
</evidence>